<dbReference type="GO" id="GO:0016787">
    <property type="term" value="F:hydrolase activity"/>
    <property type="evidence" value="ECO:0007669"/>
    <property type="project" value="UniProtKB-KW"/>
</dbReference>
<feature type="domain" description="Isochorismatase-like" evidence="2">
    <location>
        <begin position="4"/>
        <end position="145"/>
    </location>
</feature>
<dbReference type="PANTHER" id="PTHR43540">
    <property type="entry name" value="PEROXYUREIDOACRYLATE/UREIDOACRYLATE AMIDOHYDROLASE-RELATED"/>
    <property type="match status" value="1"/>
</dbReference>
<dbReference type="SUPFAM" id="SSF52499">
    <property type="entry name" value="Isochorismatase-like hydrolases"/>
    <property type="match status" value="1"/>
</dbReference>
<dbReference type="Gene3D" id="3.40.50.850">
    <property type="entry name" value="Isochorismatase-like"/>
    <property type="match status" value="1"/>
</dbReference>
<protein>
    <submittedName>
        <fullName evidence="3">Cysteine hydrolase family protein</fullName>
        <ecNumber evidence="3">3.-.-.-</ecNumber>
    </submittedName>
</protein>
<dbReference type="Proteomes" id="UP001379945">
    <property type="component" value="Unassembled WGS sequence"/>
</dbReference>
<dbReference type="Pfam" id="PF00857">
    <property type="entry name" value="Isochorismatase"/>
    <property type="match status" value="1"/>
</dbReference>
<keyword evidence="1 3" id="KW-0378">Hydrolase</keyword>
<evidence type="ECO:0000313" key="3">
    <source>
        <dbReference type="EMBL" id="MEK8047950.1"/>
    </source>
</evidence>
<dbReference type="EC" id="3.-.-.-" evidence="3"/>
<dbReference type="PANTHER" id="PTHR43540:SF15">
    <property type="entry name" value="BLR5631 PROTEIN"/>
    <property type="match status" value="1"/>
</dbReference>
<dbReference type="InterPro" id="IPR036380">
    <property type="entry name" value="Isochorismatase-like_sf"/>
</dbReference>
<dbReference type="EMBL" id="JBBUTI010000012">
    <property type="protein sequence ID" value="MEK8047950.1"/>
    <property type="molecule type" value="Genomic_DNA"/>
</dbReference>
<comment type="caution">
    <text evidence="3">The sequence shown here is derived from an EMBL/GenBank/DDBJ whole genome shotgun (WGS) entry which is preliminary data.</text>
</comment>
<proteinExistence type="predicted"/>
<gene>
    <name evidence="3" type="ORF">AACH00_16445</name>
</gene>
<dbReference type="InterPro" id="IPR050272">
    <property type="entry name" value="Isochorismatase-like_hydrls"/>
</dbReference>
<evidence type="ECO:0000256" key="1">
    <source>
        <dbReference type="ARBA" id="ARBA00022801"/>
    </source>
</evidence>
<reference evidence="3 4" key="1">
    <citation type="submission" date="2024-04" db="EMBL/GenBank/DDBJ databases">
        <title>Novel species of the genus Ideonella isolated from streams.</title>
        <authorList>
            <person name="Lu H."/>
        </authorList>
    </citation>
    <scope>NUCLEOTIDE SEQUENCE [LARGE SCALE GENOMIC DNA]</scope>
    <source>
        <strain evidence="3 4">LYT19W</strain>
    </source>
</reference>
<organism evidence="3 4">
    <name type="scientific">Ideonella margarita</name>
    <dbReference type="NCBI Taxonomy" id="2984191"/>
    <lineage>
        <taxon>Bacteria</taxon>
        <taxon>Pseudomonadati</taxon>
        <taxon>Pseudomonadota</taxon>
        <taxon>Betaproteobacteria</taxon>
        <taxon>Burkholderiales</taxon>
        <taxon>Sphaerotilaceae</taxon>
        <taxon>Ideonella</taxon>
    </lineage>
</organism>
<evidence type="ECO:0000313" key="4">
    <source>
        <dbReference type="Proteomes" id="UP001379945"/>
    </source>
</evidence>
<dbReference type="InterPro" id="IPR000868">
    <property type="entry name" value="Isochorismatase-like_dom"/>
</dbReference>
<evidence type="ECO:0000259" key="2">
    <source>
        <dbReference type="Pfam" id="PF00857"/>
    </source>
</evidence>
<dbReference type="RefSeq" id="WP_341400264.1">
    <property type="nucleotide sequence ID" value="NZ_JBBUTI010000012.1"/>
</dbReference>
<keyword evidence="4" id="KW-1185">Reference proteome</keyword>
<dbReference type="CDD" id="cd01014">
    <property type="entry name" value="nicotinamidase_related"/>
    <property type="match status" value="1"/>
</dbReference>
<name>A0ABU9C7U8_9BURK</name>
<accession>A0ABU9C7U8</accession>
<sequence length="182" mass="19111">MKDTALLVIDIQRGAFDAQRCPPIDRAAELVERANALIDAARTSGTPIVFVQHASEPGDVFEAGSVHAELHESFGPRPDERVVQKWESSAFDGTDLQAHLQGLGVKQVVVCGLQSEFCVSNTSRSALALGYLVQLAADGHSTWPSGGRTSQAISDEVNVALQAAGAVLQPTAALAAAIEGRP</sequence>